<reference evidence="1" key="1">
    <citation type="submission" date="2024-07" db="EMBL/GenBank/DDBJ databases">
        <title>Halotolerant mesophilic bacterium Ornithinibacillus sp. 4-3, sp. nov., isolated from soil.</title>
        <authorList>
            <person name="Sidarenka A.V."/>
            <person name="Guliayeva D.E."/>
            <person name="Leanovich S.I."/>
            <person name="Hileuskaya K.S."/>
            <person name="Akhremchuk A.E."/>
            <person name="Sikolenko M.A."/>
            <person name="Valentovich L.N."/>
        </authorList>
    </citation>
    <scope>NUCLEOTIDE SEQUENCE</scope>
    <source>
        <strain evidence="1">4-3</strain>
    </source>
</reference>
<sequence length="69" mass="7972">MILYTPLSMEEIFPATDSSTTQLIQYEGKHCYAEPLEDGQYKLVQLLSTNPHDFLEVNYMPGRVITKDF</sequence>
<dbReference type="Pfam" id="PF14035">
    <property type="entry name" value="YlzJ"/>
    <property type="match status" value="1"/>
</dbReference>
<evidence type="ECO:0000313" key="1">
    <source>
        <dbReference type="EMBL" id="XDK34198.1"/>
    </source>
</evidence>
<protein>
    <submittedName>
        <fullName evidence="1">YlzJ-like family protein</fullName>
    </submittedName>
</protein>
<organism evidence="1">
    <name type="scientific">Ornithinibacillus sp. 4-3</name>
    <dbReference type="NCBI Taxonomy" id="3231488"/>
    <lineage>
        <taxon>Bacteria</taxon>
        <taxon>Bacillati</taxon>
        <taxon>Bacillota</taxon>
        <taxon>Bacilli</taxon>
        <taxon>Bacillales</taxon>
        <taxon>Bacillaceae</taxon>
        <taxon>Ornithinibacillus</taxon>
    </lineage>
</organism>
<dbReference type="AlphaFoldDB" id="A0AB39HWS7"/>
<dbReference type="RefSeq" id="WP_368654875.1">
    <property type="nucleotide sequence ID" value="NZ_CP162599.1"/>
</dbReference>
<proteinExistence type="predicted"/>
<dbReference type="InterPro" id="IPR025619">
    <property type="entry name" value="YlzJ"/>
</dbReference>
<name>A0AB39HWS7_9BACI</name>
<dbReference type="EMBL" id="CP162599">
    <property type="protein sequence ID" value="XDK34198.1"/>
    <property type="molecule type" value="Genomic_DNA"/>
</dbReference>
<gene>
    <name evidence="1" type="ORF">AB4Y30_07570</name>
</gene>
<accession>A0AB39HWS7</accession>